<gene>
    <name evidence="1" type="ORF">MNBD_GAMMA06-1126</name>
</gene>
<organism evidence="1">
    <name type="scientific">hydrothermal vent metagenome</name>
    <dbReference type="NCBI Taxonomy" id="652676"/>
    <lineage>
        <taxon>unclassified sequences</taxon>
        <taxon>metagenomes</taxon>
        <taxon>ecological metagenomes</taxon>
    </lineage>
</organism>
<dbReference type="PROSITE" id="PS51257">
    <property type="entry name" value="PROKAR_LIPOPROTEIN"/>
    <property type="match status" value="1"/>
</dbReference>
<dbReference type="EMBL" id="UOFD01000052">
    <property type="protein sequence ID" value="VAW52835.1"/>
    <property type="molecule type" value="Genomic_DNA"/>
</dbReference>
<sequence length="208" mass="21514">MKKIIITTFFAASAIALMSGCSSSSSSSGGVDAGPISIITVNGQQHVLTGSHTAACYDSDSPGGRIDTLTVNGTEWTTESFIYAGDDTCSGTVTQTGKIIANISKSDDIQISGWINQDNVAPQRADGTGTLSENETVTPFDLEVTEVVDPGNLFGVNANVGFETTALYVFDDTAGGDAYIMYRGGIEDGVATASLSDPFVFGNVPVAQ</sequence>
<reference evidence="1" key="1">
    <citation type="submission" date="2018-06" db="EMBL/GenBank/DDBJ databases">
        <authorList>
            <person name="Zhirakovskaya E."/>
        </authorList>
    </citation>
    <scope>NUCLEOTIDE SEQUENCE</scope>
</reference>
<evidence type="ECO:0000313" key="1">
    <source>
        <dbReference type="EMBL" id="VAW52835.1"/>
    </source>
</evidence>
<evidence type="ECO:0008006" key="2">
    <source>
        <dbReference type="Google" id="ProtNLM"/>
    </source>
</evidence>
<accession>A0A3B0WA83</accession>
<dbReference type="AlphaFoldDB" id="A0A3B0WA83"/>
<name>A0A3B0WA83_9ZZZZ</name>
<protein>
    <recommendedName>
        <fullName evidence="2">Lipoprotein</fullName>
    </recommendedName>
</protein>
<proteinExistence type="predicted"/>